<dbReference type="PROSITE" id="PS00109">
    <property type="entry name" value="PROTEIN_KINASE_TYR"/>
    <property type="match status" value="1"/>
</dbReference>
<feature type="compositionally biased region" description="Polar residues" evidence="22">
    <location>
        <begin position="831"/>
        <end position="842"/>
    </location>
</feature>
<evidence type="ECO:0000256" key="17">
    <source>
        <dbReference type="ARBA" id="ARBA00023180"/>
    </source>
</evidence>
<dbReference type="GO" id="GO:0005524">
    <property type="term" value="F:ATP binding"/>
    <property type="evidence" value="ECO:0007669"/>
    <property type="project" value="UniProtKB-UniRule"/>
</dbReference>
<evidence type="ECO:0000256" key="15">
    <source>
        <dbReference type="ARBA" id="ARBA00023157"/>
    </source>
</evidence>
<keyword evidence="7" id="KW-0732">Signal</keyword>
<feature type="region of interest" description="Disordered" evidence="22">
    <location>
        <begin position="643"/>
        <end position="691"/>
    </location>
</feature>
<dbReference type="PRINTS" id="PR00109">
    <property type="entry name" value="TYRKINASE"/>
</dbReference>
<evidence type="ECO:0000256" key="21">
    <source>
        <dbReference type="PROSITE-ProRule" id="PRU10141"/>
    </source>
</evidence>
<feature type="region of interest" description="Disordered" evidence="22">
    <location>
        <begin position="717"/>
        <end position="744"/>
    </location>
</feature>
<keyword evidence="11 21" id="KW-0067">ATP-binding</keyword>
<evidence type="ECO:0000256" key="2">
    <source>
        <dbReference type="ARBA" id="ARBA00004308"/>
    </source>
</evidence>
<evidence type="ECO:0000256" key="10">
    <source>
        <dbReference type="ARBA" id="ARBA00022777"/>
    </source>
</evidence>
<feature type="compositionally biased region" description="Basic and acidic residues" evidence="22">
    <location>
        <begin position="62"/>
        <end position="73"/>
    </location>
</feature>
<dbReference type="InterPro" id="IPR008266">
    <property type="entry name" value="Tyr_kinase_AS"/>
</dbReference>
<evidence type="ECO:0000256" key="11">
    <source>
        <dbReference type="ARBA" id="ARBA00022840"/>
    </source>
</evidence>
<feature type="compositionally biased region" description="Polar residues" evidence="22">
    <location>
        <begin position="666"/>
        <end position="681"/>
    </location>
</feature>
<dbReference type="PROSITE" id="PS00107">
    <property type="entry name" value="PROTEIN_KINASE_ATP"/>
    <property type="match status" value="1"/>
</dbReference>
<feature type="domain" description="Protein kinase" evidence="24">
    <location>
        <begin position="1052"/>
        <end position="1315"/>
    </location>
</feature>
<feature type="compositionally biased region" description="Polar residues" evidence="22">
    <location>
        <begin position="580"/>
        <end position="594"/>
    </location>
</feature>
<evidence type="ECO:0000256" key="22">
    <source>
        <dbReference type="SAM" id="MobiDB-lite"/>
    </source>
</evidence>
<dbReference type="InterPro" id="IPR020635">
    <property type="entry name" value="Tyr_kinase_cat_dom"/>
</dbReference>
<keyword evidence="8" id="KW-0677">Repeat</keyword>
<evidence type="ECO:0000313" key="26">
    <source>
        <dbReference type="Proteomes" id="UP000291343"/>
    </source>
</evidence>
<evidence type="ECO:0000256" key="18">
    <source>
        <dbReference type="ARBA" id="ARBA00023319"/>
    </source>
</evidence>
<dbReference type="GO" id="GO:0050793">
    <property type="term" value="P:regulation of developmental process"/>
    <property type="evidence" value="ECO:0007669"/>
    <property type="project" value="UniProtKB-ARBA"/>
</dbReference>
<evidence type="ECO:0000259" key="24">
    <source>
        <dbReference type="PROSITE" id="PS50011"/>
    </source>
</evidence>
<evidence type="ECO:0000256" key="13">
    <source>
        <dbReference type="ARBA" id="ARBA00023136"/>
    </source>
</evidence>
<evidence type="ECO:0000256" key="23">
    <source>
        <dbReference type="SAM" id="Phobius"/>
    </source>
</evidence>
<dbReference type="PANTHER" id="PTHR24416">
    <property type="entry name" value="TYROSINE-PROTEIN KINASE RECEPTOR"/>
    <property type="match status" value="1"/>
</dbReference>
<feature type="transmembrane region" description="Helical" evidence="23">
    <location>
        <begin position="962"/>
        <end position="984"/>
    </location>
</feature>
<evidence type="ECO:0000256" key="4">
    <source>
        <dbReference type="ARBA" id="ARBA00022553"/>
    </source>
</evidence>
<evidence type="ECO:0000256" key="20">
    <source>
        <dbReference type="ARBA" id="ARBA00056965"/>
    </source>
</evidence>
<feature type="compositionally biased region" description="Low complexity" evidence="22">
    <location>
        <begin position="1005"/>
        <end position="1015"/>
    </location>
</feature>
<dbReference type="GO" id="GO:0043235">
    <property type="term" value="C:receptor complex"/>
    <property type="evidence" value="ECO:0007669"/>
    <property type="project" value="TreeGrafter"/>
</dbReference>
<dbReference type="EC" id="2.7.10.1" evidence="3"/>
<feature type="compositionally biased region" description="Low complexity" evidence="22">
    <location>
        <begin position="565"/>
        <end position="579"/>
    </location>
</feature>
<evidence type="ECO:0000256" key="3">
    <source>
        <dbReference type="ARBA" id="ARBA00011902"/>
    </source>
</evidence>
<feature type="compositionally biased region" description="Low complexity" evidence="22">
    <location>
        <begin position="522"/>
        <end position="531"/>
    </location>
</feature>
<feature type="compositionally biased region" description="Basic and acidic residues" evidence="22">
    <location>
        <begin position="399"/>
        <end position="426"/>
    </location>
</feature>
<feature type="region of interest" description="Disordered" evidence="22">
    <location>
        <begin position="807"/>
        <end position="875"/>
    </location>
</feature>
<feature type="binding site" evidence="21">
    <location>
        <position position="1087"/>
    </location>
    <ligand>
        <name>ATP</name>
        <dbReference type="ChEBI" id="CHEBI:30616"/>
    </ligand>
</feature>
<keyword evidence="18" id="KW-0393">Immunoglobulin domain</keyword>
<dbReference type="InterPro" id="IPR017441">
    <property type="entry name" value="Protein_kinase_ATP_BS"/>
</dbReference>
<feature type="compositionally biased region" description="Polar residues" evidence="22">
    <location>
        <begin position="167"/>
        <end position="196"/>
    </location>
</feature>
<evidence type="ECO:0000256" key="7">
    <source>
        <dbReference type="ARBA" id="ARBA00022729"/>
    </source>
</evidence>
<dbReference type="GO" id="GO:0004714">
    <property type="term" value="F:transmembrane receptor protein tyrosine kinase activity"/>
    <property type="evidence" value="ECO:0007669"/>
    <property type="project" value="UniProtKB-EC"/>
</dbReference>
<dbReference type="CDD" id="cd00192">
    <property type="entry name" value="PTKc"/>
    <property type="match status" value="1"/>
</dbReference>
<keyword evidence="26" id="KW-1185">Reference proteome</keyword>
<gene>
    <name evidence="25" type="ORF">LSTR_LSTR013891</name>
</gene>
<evidence type="ECO:0000256" key="19">
    <source>
        <dbReference type="ARBA" id="ARBA00051243"/>
    </source>
</evidence>
<dbReference type="GO" id="GO:0007169">
    <property type="term" value="P:cell surface receptor protein tyrosine kinase signaling pathway"/>
    <property type="evidence" value="ECO:0007669"/>
    <property type="project" value="TreeGrafter"/>
</dbReference>
<dbReference type="GO" id="GO:0048468">
    <property type="term" value="P:cell development"/>
    <property type="evidence" value="ECO:0007669"/>
    <property type="project" value="UniProtKB-ARBA"/>
</dbReference>
<dbReference type="Gene3D" id="3.30.200.20">
    <property type="entry name" value="Phosphorylase Kinase, domain 1"/>
    <property type="match status" value="1"/>
</dbReference>
<comment type="subcellular location">
    <subcellularLocation>
        <location evidence="2">Endomembrane system</location>
    </subcellularLocation>
    <subcellularLocation>
        <location evidence="1">Membrane</location>
        <topology evidence="1">Single-pass membrane protein</topology>
    </subcellularLocation>
</comment>
<evidence type="ECO:0000256" key="6">
    <source>
        <dbReference type="ARBA" id="ARBA00022692"/>
    </source>
</evidence>
<keyword evidence="13 23" id="KW-0472">Membrane</keyword>
<dbReference type="Gene3D" id="1.10.510.10">
    <property type="entry name" value="Transferase(Phosphotransferase) domain 1"/>
    <property type="match status" value="1"/>
</dbReference>
<dbReference type="SMART" id="SM00219">
    <property type="entry name" value="TyrKc"/>
    <property type="match status" value="1"/>
</dbReference>
<dbReference type="PANTHER" id="PTHR24416:SF481">
    <property type="entry name" value="TIE-LIKE RECEPTOR TYROSINE KINASE"/>
    <property type="match status" value="1"/>
</dbReference>
<keyword evidence="4" id="KW-0597">Phosphoprotein</keyword>
<dbReference type="InterPro" id="IPR011009">
    <property type="entry name" value="Kinase-like_dom_sf"/>
</dbReference>
<comment type="catalytic activity">
    <reaction evidence="19">
        <text>L-tyrosyl-[protein] + ATP = O-phospho-L-tyrosyl-[protein] + ADP + H(+)</text>
        <dbReference type="Rhea" id="RHEA:10596"/>
        <dbReference type="Rhea" id="RHEA-COMP:10136"/>
        <dbReference type="Rhea" id="RHEA-COMP:20101"/>
        <dbReference type="ChEBI" id="CHEBI:15378"/>
        <dbReference type="ChEBI" id="CHEBI:30616"/>
        <dbReference type="ChEBI" id="CHEBI:46858"/>
        <dbReference type="ChEBI" id="CHEBI:61978"/>
        <dbReference type="ChEBI" id="CHEBI:456216"/>
        <dbReference type="EC" id="2.7.10.1"/>
    </reaction>
</comment>
<keyword evidence="6 23" id="KW-0812">Transmembrane</keyword>
<feature type="region of interest" description="Disordered" evidence="22">
    <location>
        <begin position="995"/>
        <end position="1015"/>
    </location>
</feature>
<feature type="compositionally biased region" description="Polar residues" evidence="22">
    <location>
        <begin position="602"/>
        <end position="613"/>
    </location>
</feature>
<feature type="compositionally biased region" description="Low complexity" evidence="22">
    <location>
        <begin position="107"/>
        <end position="118"/>
    </location>
</feature>
<dbReference type="PROSITE" id="PS50011">
    <property type="entry name" value="PROTEIN_KINASE_DOM"/>
    <property type="match status" value="1"/>
</dbReference>
<evidence type="ECO:0000256" key="14">
    <source>
        <dbReference type="ARBA" id="ARBA00023137"/>
    </source>
</evidence>
<dbReference type="InParanoid" id="A0A482X458"/>
<evidence type="ECO:0000313" key="25">
    <source>
        <dbReference type="EMBL" id="RZF40180.1"/>
    </source>
</evidence>
<keyword evidence="9 21" id="KW-0547">Nucleotide-binding</keyword>
<dbReference type="SUPFAM" id="SSF56112">
    <property type="entry name" value="Protein kinase-like (PK-like)"/>
    <property type="match status" value="1"/>
</dbReference>
<dbReference type="SMR" id="A0A482X458"/>
<feature type="compositionally biased region" description="Low complexity" evidence="22">
    <location>
        <begin position="485"/>
        <end position="494"/>
    </location>
</feature>
<dbReference type="GO" id="GO:0051130">
    <property type="term" value="P:positive regulation of cellular component organization"/>
    <property type="evidence" value="ECO:0007669"/>
    <property type="project" value="UniProtKB-ARBA"/>
</dbReference>
<feature type="compositionally biased region" description="Polar residues" evidence="22">
    <location>
        <begin position="643"/>
        <end position="654"/>
    </location>
</feature>
<dbReference type="InterPro" id="IPR001245">
    <property type="entry name" value="Ser-Thr/Tyr_kinase_cat_dom"/>
</dbReference>
<keyword evidence="16" id="KW-0675">Receptor</keyword>
<reference evidence="25 26" key="1">
    <citation type="journal article" date="2017" name="Gigascience">
        <title>Genome sequence of the small brown planthopper, Laodelphax striatellus.</title>
        <authorList>
            <person name="Zhu J."/>
            <person name="Jiang F."/>
            <person name="Wang X."/>
            <person name="Yang P."/>
            <person name="Bao Y."/>
            <person name="Zhao W."/>
            <person name="Wang W."/>
            <person name="Lu H."/>
            <person name="Wang Q."/>
            <person name="Cui N."/>
            <person name="Li J."/>
            <person name="Chen X."/>
            <person name="Luo L."/>
            <person name="Yu J."/>
            <person name="Kang L."/>
            <person name="Cui F."/>
        </authorList>
    </citation>
    <scope>NUCLEOTIDE SEQUENCE [LARGE SCALE GENOMIC DNA]</scope>
    <source>
        <strain evidence="25">Lst14</strain>
    </source>
</reference>
<evidence type="ECO:0000256" key="5">
    <source>
        <dbReference type="ARBA" id="ARBA00022679"/>
    </source>
</evidence>
<keyword evidence="14" id="KW-0829">Tyrosine-protein kinase</keyword>
<proteinExistence type="predicted"/>
<evidence type="ECO:0000256" key="16">
    <source>
        <dbReference type="ARBA" id="ARBA00023170"/>
    </source>
</evidence>
<dbReference type="InterPro" id="IPR000719">
    <property type="entry name" value="Prot_kinase_dom"/>
</dbReference>
<dbReference type="InterPro" id="IPR050122">
    <property type="entry name" value="RTK"/>
</dbReference>
<feature type="compositionally biased region" description="Low complexity" evidence="22">
    <location>
        <begin position="717"/>
        <end position="736"/>
    </location>
</feature>
<evidence type="ECO:0000256" key="8">
    <source>
        <dbReference type="ARBA" id="ARBA00022737"/>
    </source>
</evidence>
<evidence type="ECO:0000256" key="1">
    <source>
        <dbReference type="ARBA" id="ARBA00004167"/>
    </source>
</evidence>
<keyword evidence="12 23" id="KW-1133">Transmembrane helix</keyword>
<dbReference type="STRING" id="195883.A0A482X458"/>
<feature type="compositionally biased region" description="Basic and acidic residues" evidence="22">
    <location>
        <begin position="82"/>
        <end position="103"/>
    </location>
</feature>
<dbReference type="GO" id="GO:0005886">
    <property type="term" value="C:plasma membrane"/>
    <property type="evidence" value="ECO:0007669"/>
    <property type="project" value="TreeGrafter"/>
</dbReference>
<feature type="compositionally biased region" description="Polar residues" evidence="22">
    <location>
        <begin position="850"/>
        <end position="869"/>
    </location>
</feature>
<keyword evidence="10" id="KW-0418">Kinase</keyword>
<dbReference type="FunFam" id="3.30.200.20:FF:000593">
    <property type="entry name" value="Predicted protein"/>
    <property type="match status" value="1"/>
</dbReference>
<evidence type="ECO:0000256" key="12">
    <source>
        <dbReference type="ARBA" id="ARBA00022989"/>
    </source>
</evidence>
<feature type="region of interest" description="Disordered" evidence="22">
    <location>
        <begin position="37"/>
        <end position="223"/>
    </location>
</feature>
<feature type="region of interest" description="Disordered" evidence="22">
    <location>
        <begin position="485"/>
        <end position="613"/>
    </location>
</feature>
<dbReference type="Pfam" id="PF07714">
    <property type="entry name" value="PK_Tyr_Ser-Thr"/>
    <property type="match status" value="1"/>
</dbReference>
<dbReference type="EMBL" id="QKKF02019228">
    <property type="protein sequence ID" value="RZF40180.1"/>
    <property type="molecule type" value="Genomic_DNA"/>
</dbReference>
<dbReference type="GO" id="GO:0012505">
    <property type="term" value="C:endomembrane system"/>
    <property type="evidence" value="ECO:0007669"/>
    <property type="project" value="UniProtKB-SubCell"/>
</dbReference>
<accession>A0A482X458</accession>
<keyword evidence="15" id="KW-1015">Disulfide bond</keyword>
<keyword evidence="5" id="KW-0808">Transferase</keyword>
<organism evidence="25 26">
    <name type="scientific">Laodelphax striatellus</name>
    <name type="common">Small brown planthopper</name>
    <name type="synonym">Delphax striatella</name>
    <dbReference type="NCBI Taxonomy" id="195883"/>
    <lineage>
        <taxon>Eukaryota</taxon>
        <taxon>Metazoa</taxon>
        <taxon>Ecdysozoa</taxon>
        <taxon>Arthropoda</taxon>
        <taxon>Hexapoda</taxon>
        <taxon>Insecta</taxon>
        <taxon>Pterygota</taxon>
        <taxon>Neoptera</taxon>
        <taxon>Paraneoptera</taxon>
        <taxon>Hemiptera</taxon>
        <taxon>Auchenorrhyncha</taxon>
        <taxon>Fulgoroidea</taxon>
        <taxon>Delphacidae</taxon>
        <taxon>Criomorphinae</taxon>
        <taxon>Laodelphax</taxon>
    </lineage>
</organism>
<feature type="compositionally biased region" description="Polar residues" evidence="22">
    <location>
        <begin position="500"/>
        <end position="512"/>
    </location>
</feature>
<keyword evidence="17" id="KW-0325">Glycoprotein</keyword>
<protein>
    <recommendedName>
        <fullName evidence="3">receptor protein-tyrosine kinase</fullName>
        <ecNumber evidence="3">2.7.10.1</ecNumber>
    </recommendedName>
</protein>
<dbReference type="GO" id="GO:0030182">
    <property type="term" value="P:neuron differentiation"/>
    <property type="evidence" value="ECO:0007669"/>
    <property type="project" value="UniProtKB-ARBA"/>
</dbReference>
<comment type="caution">
    <text evidence="25">The sequence shown here is derived from an EMBL/GenBank/DDBJ whole genome shotgun (WGS) entry which is preliminary data.</text>
</comment>
<comment type="function">
    <text evidence="20">Receptor for basic fibroblast growth factor.</text>
</comment>
<sequence length="1357" mass="150146">MMVYHDSDPEKVEARRTLVLSLSGGGVKHDKATMFKNTSVDQSQLPAADRKINLQAPVVARSHHEEKEEKEKETDDEIGNLKNEEESKSRVISNDRYKSVDRRSRSKSTTTTARGVVEVGEKKEELEYEEKVDDKSCENCTKTDNNRSRKVSSTPSPAAIMSRRQRISNYSSHSSTTTDSPLSTANPSDQDVNPSTAVKKRRRPTTLSTTPTPPTTSAPFPTFNQYPAIEEVPHYDITQFLNFGKKISPETVPTPSGINSIESNKSIRQRTSDRHVSTVEKLSYLTPEEDIVNENMDVTVMKKAVERNTAPRGRIPVRDPVISSSYYRRRPTTSSTTLASVQTTDDNLISTTECAAVDSSDSPTKVYRRRSPNFHSTTIKTCGEVNDKKVVEGSGSGSSDRENKTEDNVGKKEVLSVSNRTEEDGEKAKIKPEVKITDVELVNRRRILKTSANSNRNKFERLQMPRLSTPVALVASSPMPPVISTSSASLLSTEARPEETSTTPSPVSQQPVTDRIMKFRRPSTLPPTTTRKPSEAPKNESAGPEHSAAPLQQEESNPYPRNAKPSESGPSQSPISPQPTTRILSTAVFTSVSVKESEQNKTNRSNKKTVNVPQQSEPIALMNENQNRSSFVDFNRSRIRSSVRTNISNNQTGEELSADKSRGIQLGSTNSSNVHTTTEFPQNHRKVEQDDQVHGTNVKEVGDQNVNRQSSVNITVVSSTTTTSSPPTSPSTSTTSNPPPTTFRVGIFPSSEMTNVEHSTVASLVDSDSHNRSIISLSSINNNNTSNNRVVSGSNVKLNASSVLADTKDLNAPPVEVAPEGEIEEDGGSSVVGNSTNENSFDQENHSHTEGGSASSDFGTNYEVPNSAPSEYDDQTNDQTYIVTKLHEDHITKEPPPKSVYETGEEASREPVLVIDGSGNDYDGYGSSDGGQYGSTRPAPPHNETPLVDVSSYPENLSITTYLVSALVVIPILLLSILAARIIILRSRRKKVLDDSEYSSEYNRSPLSTTTPSLHTKLPRLATHPNWEIEKSKLPPIPANPVTRWEFPREKLRLQTVLGQGNFGQVWKAEADDINGHEGLTRLVAVKTVKEGASLQQREDLLRELGIMQELGAHPNVVTLLGCCTEKEPYLLIMEYVMYGKLLAFLRDHRTRAHYYNFSDATDALTSRDLTVFAYCVARGMDYLTSKSIIHRDLAARNVLVDHNKLCKIADFGMSRNVRVDYQIYEQRQCKGALPIRWMAPESLHFSLYTHKTDVWSFGILMWEIVTLGSTPYASMGAREVMRRTLFRVIGRCWHSEPAKRPTFAELKQQLGDLLADEQHSGGYVDLHSLAADEMRAQHQLMTSQSSGSSASTLHRP</sequence>
<dbReference type="FunFam" id="1.10.510.10:FF:001512">
    <property type="entry name" value="Receptor tyrosine-protein kinase erbB-2"/>
    <property type="match status" value="1"/>
</dbReference>
<dbReference type="Proteomes" id="UP000291343">
    <property type="component" value="Unassembled WGS sequence"/>
</dbReference>
<feature type="region of interest" description="Disordered" evidence="22">
    <location>
        <begin position="386"/>
        <end position="426"/>
    </location>
</feature>
<dbReference type="OrthoDB" id="3256376at2759"/>
<evidence type="ECO:0000256" key="9">
    <source>
        <dbReference type="ARBA" id="ARBA00022741"/>
    </source>
</evidence>
<name>A0A482X458_LAOST</name>